<evidence type="ECO:0000313" key="3">
    <source>
        <dbReference type="Proteomes" id="UP000027337"/>
    </source>
</evidence>
<keyword evidence="1" id="KW-1133">Transmembrane helix</keyword>
<protein>
    <submittedName>
        <fullName evidence="2">AbrB family transcriptional regulator</fullName>
    </submittedName>
</protein>
<dbReference type="GO" id="GO:0016020">
    <property type="term" value="C:membrane"/>
    <property type="evidence" value="ECO:0007669"/>
    <property type="project" value="InterPro"/>
</dbReference>
<dbReference type="Proteomes" id="UP000027337">
    <property type="component" value="Unassembled WGS sequence"/>
</dbReference>
<dbReference type="PIRSF" id="PIRSF038991">
    <property type="entry name" value="Protein_AbrB"/>
    <property type="match status" value="1"/>
</dbReference>
<dbReference type="AlphaFoldDB" id="A0A061SXR9"/>
<keyword evidence="1" id="KW-0812">Transmembrane</keyword>
<feature type="transmembrane region" description="Helical" evidence="1">
    <location>
        <begin position="183"/>
        <end position="202"/>
    </location>
</feature>
<feature type="transmembrane region" description="Helical" evidence="1">
    <location>
        <begin position="12"/>
        <end position="30"/>
    </location>
</feature>
<keyword evidence="1" id="KW-0472">Membrane</keyword>
<feature type="transmembrane region" description="Helical" evidence="1">
    <location>
        <begin position="89"/>
        <end position="109"/>
    </location>
</feature>
<feature type="transmembrane region" description="Helical" evidence="1">
    <location>
        <begin position="36"/>
        <end position="56"/>
    </location>
</feature>
<dbReference type="GO" id="GO:0010468">
    <property type="term" value="P:regulation of gene expression"/>
    <property type="evidence" value="ECO:0007669"/>
    <property type="project" value="InterPro"/>
</dbReference>
<feature type="transmembrane region" description="Helical" evidence="1">
    <location>
        <begin position="231"/>
        <end position="252"/>
    </location>
</feature>
<dbReference type="eggNOG" id="COG3180">
    <property type="taxonomic scope" value="Bacteria"/>
</dbReference>
<feature type="transmembrane region" description="Helical" evidence="1">
    <location>
        <begin position="154"/>
        <end position="177"/>
    </location>
</feature>
<accession>A0A061SXR9</accession>
<dbReference type="PANTHER" id="PTHR38457">
    <property type="entry name" value="REGULATOR ABRB-RELATED"/>
    <property type="match status" value="1"/>
</dbReference>
<dbReference type="PANTHER" id="PTHR38457:SF1">
    <property type="entry name" value="REGULATOR ABRB-RELATED"/>
    <property type="match status" value="1"/>
</dbReference>
<organism evidence="2 3">
    <name type="scientific">Sulfitobacter mediterraneus</name>
    <dbReference type="NCBI Taxonomy" id="83219"/>
    <lineage>
        <taxon>Bacteria</taxon>
        <taxon>Pseudomonadati</taxon>
        <taxon>Pseudomonadota</taxon>
        <taxon>Alphaproteobacteria</taxon>
        <taxon>Rhodobacterales</taxon>
        <taxon>Roseobacteraceae</taxon>
        <taxon>Sulfitobacter</taxon>
    </lineage>
</organism>
<feature type="transmembrane region" description="Helical" evidence="1">
    <location>
        <begin position="63"/>
        <end position="83"/>
    </location>
</feature>
<name>A0A061SXR9_9RHOB</name>
<gene>
    <name evidence="2" type="ORF">PM02_00650</name>
</gene>
<feature type="transmembrane region" description="Helical" evidence="1">
    <location>
        <begin position="309"/>
        <end position="337"/>
    </location>
</feature>
<evidence type="ECO:0000313" key="2">
    <source>
        <dbReference type="EMBL" id="KAJ04760.1"/>
    </source>
</evidence>
<feature type="transmembrane region" description="Helical" evidence="1">
    <location>
        <begin position="264"/>
        <end position="289"/>
    </location>
</feature>
<proteinExistence type="predicted"/>
<keyword evidence="3" id="KW-1185">Reference proteome</keyword>
<dbReference type="STRING" id="83219.PM02_00650"/>
<dbReference type="Pfam" id="PF05145">
    <property type="entry name" value="AbrB"/>
    <property type="match status" value="1"/>
</dbReference>
<sequence length="351" mass="35887">MQKDMFRNSPQTTAVTLAIAIAGAALGWAINAPVYMLLGPAIAVTLAGLGGLSTGVDTRLRDACFLLLGIAVGAGFDADALAAMLRWPLAFVFMALIIWAILILCRIMLVRGFGFDPRSAILASAPGHLSFVMAIATEGGSDVARISITQSVRLLSLTIVVPFIALAMGIEVSANVAPQGNEMSLPVIGILAALSVGVGYIFMRLNVPAPLLLGGMAVSAIGHVTELTPGVLPAWLILPAYLVLGGLIGTRFSGVTLARLTSGLTAGLAITGVAVGLAALGAVPVGLALGMPLAHVLVAFAPGGFETMIAMGAVMGVIPGFVAACHIMRLVVLSFVLPAMLARHRRKEGAP</sequence>
<dbReference type="EMBL" id="JEMU01000001">
    <property type="protein sequence ID" value="KAJ04760.1"/>
    <property type="molecule type" value="Genomic_DNA"/>
</dbReference>
<comment type="caution">
    <text evidence="2">The sequence shown here is derived from an EMBL/GenBank/DDBJ whole genome shotgun (WGS) entry which is preliminary data.</text>
</comment>
<evidence type="ECO:0000256" key="1">
    <source>
        <dbReference type="SAM" id="Phobius"/>
    </source>
</evidence>
<reference evidence="2 3" key="1">
    <citation type="journal article" date="2014" name="Genome Announc.">
        <title>Draft Genome Sequences of Two Isolates of the Roseobacter Group, Sulfitobacter sp. Strains 3SOLIMAR09 and 1FIGIMAR09, from Harbors of Mallorca Island (Mediterranean Sea).</title>
        <authorList>
            <person name="Mas-Llado M."/>
            <person name="Pina-Villalonga J.M."/>
            <person name="Brunet-Galmes I."/>
            <person name="Nogales B."/>
            <person name="Bosch R."/>
        </authorList>
    </citation>
    <scope>NUCLEOTIDE SEQUENCE [LARGE SCALE GENOMIC DNA]</scope>
    <source>
        <strain evidence="2 3">1FIGIMAR09</strain>
    </source>
</reference>
<dbReference type="InterPro" id="IPR007820">
    <property type="entry name" value="AbrB_fam"/>
</dbReference>
<feature type="transmembrane region" description="Helical" evidence="1">
    <location>
        <begin position="209"/>
        <end position="225"/>
    </location>
</feature>